<name>A0ACC2TH16_9FUNG</name>
<comment type="caution">
    <text evidence="1">The sequence shown here is derived from an EMBL/GenBank/DDBJ whole genome shotgun (WGS) entry which is preliminary data.</text>
</comment>
<reference evidence="1" key="1">
    <citation type="submission" date="2022-04" db="EMBL/GenBank/DDBJ databases">
        <title>Genome of the entomopathogenic fungus Entomophthora muscae.</title>
        <authorList>
            <person name="Elya C."/>
            <person name="Lovett B.R."/>
            <person name="Lee E."/>
            <person name="Macias A.M."/>
            <person name="Hajek A.E."/>
            <person name="De Bivort B.L."/>
            <person name="Kasson M.T."/>
            <person name="De Fine Licht H.H."/>
            <person name="Stajich J.E."/>
        </authorList>
    </citation>
    <scope>NUCLEOTIDE SEQUENCE</scope>
    <source>
        <strain evidence="1">Berkeley</strain>
    </source>
</reference>
<evidence type="ECO:0000313" key="1">
    <source>
        <dbReference type="EMBL" id="KAJ9073848.1"/>
    </source>
</evidence>
<dbReference type="Proteomes" id="UP001165960">
    <property type="component" value="Unassembled WGS sequence"/>
</dbReference>
<evidence type="ECO:0000313" key="2">
    <source>
        <dbReference type="Proteomes" id="UP001165960"/>
    </source>
</evidence>
<dbReference type="EMBL" id="QTSX02002883">
    <property type="protein sequence ID" value="KAJ9073848.1"/>
    <property type="molecule type" value="Genomic_DNA"/>
</dbReference>
<protein>
    <submittedName>
        <fullName evidence="1">Uncharacterized protein</fullName>
    </submittedName>
</protein>
<keyword evidence="2" id="KW-1185">Reference proteome</keyword>
<gene>
    <name evidence="1" type="ORF">DSO57_1012178</name>
</gene>
<proteinExistence type="predicted"/>
<organism evidence="1 2">
    <name type="scientific">Entomophthora muscae</name>
    <dbReference type="NCBI Taxonomy" id="34485"/>
    <lineage>
        <taxon>Eukaryota</taxon>
        <taxon>Fungi</taxon>
        <taxon>Fungi incertae sedis</taxon>
        <taxon>Zoopagomycota</taxon>
        <taxon>Entomophthoromycotina</taxon>
        <taxon>Entomophthoromycetes</taxon>
        <taxon>Entomophthorales</taxon>
        <taxon>Entomophthoraceae</taxon>
        <taxon>Entomophthora</taxon>
    </lineage>
</organism>
<sequence length="117" mass="12453">MYCGKAGHSAKDYQALAKVQPPISLLASSSNKEPSQSYALLPVNLGSSKTSQELKALLDISAMGNFITSSLAQQLGLQEGPSAWVTLANKSRTRVTKIEGNLRIKVGNNQFAIMVSS</sequence>
<accession>A0ACC2TH16</accession>